<evidence type="ECO:0000256" key="7">
    <source>
        <dbReference type="ARBA" id="ARBA00023180"/>
    </source>
</evidence>
<evidence type="ECO:0000313" key="11">
    <source>
        <dbReference type="EMBL" id="KAH3881155.1"/>
    </source>
</evidence>
<gene>
    <name evidence="11" type="ORF">DPMN_005078</name>
</gene>
<evidence type="ECO:0000256" key="6">
    <source>
        <dbReference type="ARBA" id="ARBA00023157"/>
    </source>
</evidence>
<comment type="caution">
    <text evidence="8">Lacks conserved residue(s) required for the propagation of feature annotation.</text>
</comment>
<comment type="caution">
    <text evidence="11">The sequence shown here is derived from an EMBL/GenBank/DDBJ whole genome shotgun (WGS) entry which is preliminary data.</text>
</comment>
<reference evidence="11" key="1">
    <citation type="journal article" date="2019" name="bioRxiv">
        <title>The Genome of the Zebra Mussel, Dreissena polymorpha: A Resource for Invasive Species Research.</title>
        <authorList>
            <person name="McCartney M.A."/>
            <person name="Auch B."/>
            <person name="Kono T."/>
            <person name="Mallez S."/>
            <person name="Zhang Y."/>
            <person name="Obille A."/>
            <person name="Becker A."/>
            <person name="Abrahante J.E."/>
            <person name="Garbe J."/>
            <person name="Badalamenti J.P."/>
            <person name="Herman A."/>
            <person name="Mangelson H."/>
            <person name="Liachko I."/>
            <person name="Sullivan S."/>
            <person name="Sone E.D."/>
            <person name="Koren S."/>
            <person name="Silverstein K.A.T."/>
            <person name="Beckman K.B."/>
            <person name="Gohl D.M."/>
        </authorList>
    </citation>
    <scope>NUCLEOTIDE SEQUENCE</scope>
    <source>
        <strain evidence="11">Duluth1</strain>
        <tissue evidence="11">Whole animal</tissue>
    </source>
</reference>
<accession>A0A9D4MS03</accession>
<organism evidence="11 12">
    <name type="scientific">Dreissena polymorpha</name>
    <name type="common">Zebra mussel</name>
    <name type="synonym">Mytilus polymorpha</name>
    <dbReference type="NCBI Taxonomy" id="45954"/>
    <lineage>
        <taxon>Eukaryota</taxon>
        <taxon>Metazoa</taxon>
        <taxon>Spiralia</taxon>
        <taxon>Lophotrochozoa</taxon>
        <taxon>Mollusca</taxon>
        <taxon>Bivalvia</taxon>
        <taxon>Autobranchia</taxon>
        <taxon>Heteroconchia</taxon>
        <taxon>Euheterodonta</taxon>
        <taxon>Imparidentia</taxon>
        <taxon>Neoheterodontei</taxon>
        <taxon>Myida</taxon>
        <taxon>Dreissenoidea</taxon>
        <taxon>Dreissenidae</taxon>
        <taxon>Dreissena</taxon>
    </lineage>
</organism>
<keyword evidence="4" id="KW-0862">Zinc</keyword>
<feature type="region of interest" description="Disordered" evidence="9">
    <location>
        <begin position="24"/>
        <end position="45"/>
    </location>
</feature>
<dbReference type="GO" id="GO:0004222">
    <property type="term" value="F:metalloendopeptidase activity"/>
    <property type="evidence" value="ECO:0007669"/>
    <property type="project" value="InterPro"/>
</dbReference>
<sequence>MEIHGPYPEIRNLKDWLHDDSTEPYISNSESDEDDGAEETISKPRAKRQTATITVELFMVIDFAIYDWWDRLAKDLGQHTDTVTLIETHFGYVFREIDLRLQNLKEQDYTIKAALAGTYVARRESESNWTLGSTLEVDATSPRIMVNSSEALEKFQSWIDTNIDLPHFDHAILFTGTNLSYAGSAGNTGLAFGSSMCLNISKSSIVEDTFDTRTVTFATQQIVRSLGSRDDMDNNDCLEFFNYIMAQKFKLPIRSFASNKWKFSSCSEQYVKMYLHELDVAGMNCLKETRVSQPNPDRPASVNEKPVGFVYSPKEQCQHKFGATSDVCRVAIGTRYSKICVGLLCVVPETGVCDYIFPADGTTCGYNKYCWHGNCDEFEDGEDVSDTCAYGNDPTVNCNEMIMNDMAVCYNETVRFACCQSCEKIMIDFPGCEFGDRSGQCQISKCIAGNKTLTSHTCCLTCVDGPTPYVPPLERLLFDTSTVSVFRTTDVTTPSTIFPSILTRATTHTLLSNVGENVETPITTNTIISSPNDTVTSIGDTGIRSKTMTAEQMTSSASSASSASTTAADITEYSVTTLKTESLTDVTDPSLTAPHVSSTPSTYNLDKQTTIELTRYTNPTSAMSKPSGKCVCLPETIITETVATTADPQYLEAPASTLAPQHRSTTADTRPTPQTNTDRPLYIAVSRIMRQCQRYTRSVVHDDLNLLYTSVTSRLRYYGGEFEHEVESQKEANENGSSETLDINRTLKPLWVTQYLRIMRHLDLNIRDMRYKVLATLNRHAQTNA</sequence>
<keyword evidence="1" id="KW-0645">Protease</keyword>
<evidence type="ECO:0000256" key="3">
    <source>
        <dbReference type="ARBA" id="ARBA00022801"/>
    </source>
</evidence>
<dbReference type="GO" id="GO:0006508">
    <property type="term" value="P:proteolysis"/>
    <property type="evidence" value="ECO:0007669"/>
    <property type="project" value="UniProtKB-KW"/>
</dbReference>
<name>A0A9D4MS03_DREPO</name>
<dbReference type="PROSITE" id="PS50215">
    <property type="entry name" value="ADAM_MEPRO"/>
    <property type="match status" value="1"/>
</dbReference>
<keyword evidence="5" id="KW-0482">Metalloprotease</keyword>
<keyword evidence="6" id="KW-1015">Disulfide bond</keyword>
<evidence type="ECO:0000256" key="2">
    <source>
        <dbReference type="ARBA" id="ARBA00022723"/>
    </source>
</evidence>
<keyword evidence="12" id="KW-1185">Reference proteome</keyword>
<evidence type="ECO:0000256" key="4">
    <source>
        <dbReference type="ARBA" id="ARBA00022833"/>
    </source>
</evidence>
<keyword evidence="2" id="KW-0479">Metal-binding</keyword>
<evidence type="ECO:0000256" key="8">
    <source>
        <dbReference type="PROSITE-ProRule" id="PRU00276"/>
    </source>
</evidence>
<dbReference type="EMBL" id="JAIWYP010000001">
    <property type="protein sequence ID" value="KAH3881155.1"/>
    <property type="molecule type" value="Genomic_DNA"/>
</dbReference>
<evidence type="ECO:0000256" key="5">
    <source>
        <dbReference type="ARBA" id="ARBA00023049"/>
    </source>
</evidence>
<dbReference type="Proteomes" id="UP000828390">
    <property type="component" value="Unassembled WGS sequence"/>
</dbReference>
<dbReference type="Gene3D" id="3.40.390.10">
    <property type="entry name" value="Collagenase (Catalytic Domain)"/>
    <property type="match status" value="1"/>
</dbReference>
<feature type="region of interest" description="Disordered" evidence="9">
    <location>
        <begin position="655"/>
        <end position="677"/>
    </location>
</feature>
<evidence type="ECO:0000256" key="1">
    <source>
        <dbReference type="ARBA" id="ARBA00022670"/>
    </source>
</evidence>
<dbReference type="InterPro" id="IPR024079">
    <property type="entry name" value="MetalloPept_cat_dom_sf"/>
</dbReference>
<evidence type="ECO:0000256" key="9">
    <source>
        <dbReference type="SAM" id="MobiDB-lite"/>
    </source>
</evidence>
<proteinExistence type="predicted"/>
<feature type="domain" description="Peptidase M12B" evidence="10">
    <location>
        <begin position="129"/>
        <end position="277"/>
    </location>
</feature>
<evidence type="ECO:0000259" key="10">
    <source>
        <dbReference type="PROSITE" id="PS50215"/>
    </source>
</evidence>
<dbReference type="Pfam" id="PF17771">
    <property type="entry name" value="ADAMTS_CR_2"/>
    <property type="match status" value="1"/>
</dbReference>
<protein>
    <recommendedName>
        <fullName evidence="10">Peptidase M12B domain-containing protein</fullName>
    </recommendedName>
</protein>
<dbReference type="OrthoDB" id="6097485at2759"/>
<keyword evidence="3" id="KW-0378">Hydrolase</keyword>
<dbReference type="GO" id="GO:0046872">
    <property type="term" value="F:metal ion binding"/>
    <property type="evidence" value="ECO:0007669"/>
    <property type="project" value="UniProtKB-KW"/>
</dbReference>
<dbReference type="AlphaFoldDB" id="A0A9D4MS03"/>
<dbReference type="Gene3D" id="3.40.1620.60">
    <property type="match status" value="1"/>
</dbReference>
<dbReference type="InterPro" id="IPR001590">
    <property type="entry name" value="Peptidase_M12B"/>
</dbReference>
<keyword evidence="7" id="KW-0325">Glycoprotein</keyword>
<evidence type="ECO:0000313" key="12">
    <source>
        <dbReference type="Proteomes" id="UP000828390"/>
    </source>
</evidence>
<dbReference type="InterPro" id="IPR041645">
    <property type="entry name" value="ADAMTS_CR_2"/>
</dbReference>
<dbReference type="SUPFAM" id="SSF55486">
    <property type="entry name" value="Metalloproteases ('zincins'), catalytic domain"/>
    <property type="match status" value="1"/>
</dbReference>
<feature type="compositionally biased region" description="Polar residues" evidence="9">
    <location>
        <begin position="658"/>
        <end position="677"/>
    </location>
</feature>
<reference evidence="11" key="2">
    <citation type="submission" date="2020-11" db="EMBL/GenBank/DDBJ databases">
        <authorList>
            <person name="McCartney M.A."/>
            <person name="Auch B."/>
            <person name="Kono T."/>
            <person name="Mallez S."/>
            <person name="Becker A."/>
            <person name="Gohl D.M."/>
            <person name="Silverstein K.A.T."/>
            <person name="Koren S."/>
            <person name="Bechman K.B."/>
            <person name="Herman A."/>
            <person name="Abrahante J.E."/>
            <person name="Garbe J."/>
        </authorList>
    </citation>
    <scope>NUCLEOTIDE SEQUENCE</scope>
    <source>
        <strain evidence="11">Duluth1</strain>
        <tissue evidence="11">Whole animal</tissue>
    </source>
</reference>